<dbReference type="PANTHER" id="PTHR15932">
    <property type="entry name" value="UBIQUITIN INTERACTION MOTIF-CONTAINING PROTEIN 1"/>
    <property type="match status" value="1"/>
</dbReference>
<dbReference type="Ensembl" id="ENSAPOT00000031550.1">
    <property type="protein sequence ID" value="ENSAPOP00000011299.1"/>
    <property type="gene ID" value="ENSAPOG00000013828.1"/>
</dbReference>
<feature type="region of interest" description="Disordered" evidence="1">
    <location>
        <begin position="1"/>
        <end position="95"/>
    </location>
</feature>
<dbReference type="GeneTree" id="ENSGT00390000007635"/>
<accession>A0A3Q1F4T6</accession>
<feature type="compositionally biased region" description="Polar residues" evidence="1">
    <location>
        <begin position="206"/>
        <end position="221"/>
    </location>
</feature>
<feature type="compositionally biased region" description="Basic and acidic residues" evidence="1">
    <location>
        <begin position="369"/>
        <end position="379"/>
    </location>
</feature>
<feature type="compositionally biased region" description="Polar residues" evidence="1">
    <location>
        <begin position="338"/>
        <end position="357"/>
    </location>
</feature>
<feature type="compositionally biased region" description="Low complexity" evidence="1">
    <location>
        <begin position="630"/>
        <end position="639"/>
    </location>
</feature>
<feature type="compositionally biased region" description="Low complexity" evidence="1">
    <location>
        <begin position="63"/>
        <end position="72"/>
    </location>
</feature>
<feature type="compositionally biased region" description="Acidic residues" evidence="1">
    <location>
        <begin position="728"/>
        <end position="739"/>
    </location>
</feature>
<feature type="compositionally biased region" description="Acidic residues" evidence="1">
    <location>
        <begin position="656"/>
        <end position="678"/>
    </location>
</feature>
<feature type="region of interest" description="Disordered" evidence="1">
    <location>
        <begin position="284"/>
        <end position="547"/>
    </location>
</feature>
<dbReference type="AlphaFoldDB" id="A0A3Q1F4T6"/>
<evidence type="ECO:0000256" key="1">
    <source>
        <dbReference type="SAM" id="MobiDB-lite"/>
    </source>
</evidence>
<dbReference type="InterPro" id="IPR038868">
    <property type="entry name" value="RAP80"/>
</dbReference>
<dbReference type="GO" id="GO:0042393">
    <property type="term" value="F:histone binding"/>
    <property type="evidence" value="ECO:0007669"/>
    <property type="project" value="TreeGrafter"/>
</dbReference>
<name>A0A3Q1F4T6_9TELE</name>
<keyword evidence="3" id="KW-1185">Reference proteome</keyword>
<dbReference type="GO" id="GO:0070531">
    <property type="term" value="C:BRCA1-A complex"/>
    <property type="evidence" value="ECO:0007669"/>
    <property type="project" value="InterPro"/>
</dbReference>
<feature type="compositionally biased region" description="Basic and acidic residues" evidence="1">
    <location>
        <begin position="758"/>
        <end position="784"/>
    </location>
</feature>
<feature type="region of interest" description="Disordered" evidence="1">
    <location>
        <begin position="904"/>
        <end position="934"/>
    </location>
</feature>
<proteinExistence type="predicted"/>
<dbReference type="GO" id="GO:0045739">
    <property type="term" value="P:positive regulation of DNA repair"/>
    <property type="evidence" value="ECO:0007669"/>
    <property type="project" value="TreeGrafter"/>
</dbReference>
<dbReference type="InParanoid" id="A0A3Q1F4T6"/>
<feature type="compositionally biased region" description="Polar residues" evidence="1">
    <location>
        <begin position="381"/>
        <end position="392"/>
    </location>
</feature>
<dbReference type="GO" id="GO:0070530">
    <property type="term" value="F:K63-linked polyubiquitin modification-dependent protein binding"/>
    <property type="evidence" value="ECO:0007669"/>
    <property type="project" value="InterPro"/>
</dbReference>
<dbReference type="Gene3D" id="6.10.250.1800">
    <property type="match status" value="1"/>
</dbReference>
<feature type="compositionally biased region" description="Low complexity" evidence="1">
    <location>
        <begin position="1"/>
        <end position="19"/>
    </location>
</feature>
<dbReference type="STRING" id="80966.ENSAPOP00000011299"/>
<dbReference type="Proteomes" id="UP000257200">
    <property type="component" value="Unplaced"/>
</dbReference>
<dbReference type="GO" id="GO:0006302">
    <property type="term" value="P:double-strand break repair"/>
    <property type="evidence" value="ECO:0007669"/>
    <property type="project" value="InterPro"/>
</dbReference>
<feature type="region of interest" description="Disordered" evidence="1">
    <location>
        <begin position="596"/>
        <end position="787"/>
    </location>
</feature>
<feature type="region of interest" description="Disordered" evidence="1">
    <location>
        <begin position="160"/>
        <end position="253"/>
    </location>
</feature>
<evidence type="ECO:0000313" key="2">
    <source>
        <dbReference type="Ensembl" id="ENSAPOP00000011299.1"/>
    </source>
</evidence>
<feature type="compositionally biased region" description="Polar residues" evidence="1">
    <location>
        <begin position="228"/>
        <end position="238"/>
    </location>
</feature>
<feature type="compositionally biased region" description="Basic and acidic residues" evidence="1">
    <location>
        <begin position="394"/>
        <end position="410"/>
    </location>
</feature>
<reference evidence="2" key="2">
    <citation type="submission" date="2025-09" db="UniProtKB">
        <authorList>
            <consortium name="Ensembl"/>
        </authorList>
    </citation>
    <scope>IDENTIFICATION</scope>
</reference>
<feature type="compositionally biased region" description="Polar residues" evidence="1">
    <location>
        <begin position="496"/>
        <end position="508"/>
    </location>
</feature>
<reference evidence="2" key="1">
    <citation type="submission" date="2025-08" db="UniProtKB">
        <authorList>
            <consortium name="Ensembl"/>
        </authorList>
    </citation>
    <scope>IDENTIFICATION</scope>
</reference>
<sequence length="979" mass="107426">MRGRRGPSSSSGEAAHSAGVRQLSRMSLRKQIIKDVHSESQQTDENTQEDEAAADGDDKDELSASLLPASSAREQRWKGREDKSKPNEMTEEEMMDLALRLSEQEASVTALRRRQEEEEVMKAIEQSMVDRSQPGPASQSQTLLADASLRCCPRRKLSFSNGKKSAAVDPQTNLNSGAGGAGKEKNHWNNKRTRKADSPLLEMPDLSQNICSQASPSSSECLSAHPDSPQSSDSTQIDELQLCKSPVFPSTGGRAEVHISRLPQDQLDSCRNSGFVLCSQDSWASTQIPAQPKSPTFPESDPTPPRPVSSEADPSPVFGRNAQRETSPSACKPHASVCSPTCENSGFTLSSQDSLSATARPKSPVFLSERLHNKPDRGPTELSQGRSGSPTFDGTERRQESRSDVQEKSEILSVSREVGNVASQSSHSDEPNTKAKDWKCSETELTSDMTLVLSDEDEDVTQVGGSPSPVFPGETPPHRAESQTTSLNHLEEDSPETSCSLTPQRCDQSSSNRTPRAASSPSSGSSLGAISRTAPPSGQPADGPTVHYYWGVPFCPRGLDPDRYTKVILAQMEVYEKSLKQAQRCLMRKAEWGEAILPQPEKSPSPELLAESPQHPAPQRRGLRLRAQKLSEAAESLPPEAEEEEEEERGEKEKTEEEEEEEKKDGDEEPVDVDDCEVCPETPLSDVTQDLMKDDGAEVSPQPPPESTDSPEVEMIVQEDSRTGDEPPPQDEEMEVDAPTDEKTEPIDSIDSGGQTARQEEVKEDRMDPDVEEVAGRRLQRSESPELELAIVPHNSEAAVDCPICQTSFPSSQIEMHAAYCDGEAADRRSSGGSHASLKPRRKRTRRAEATPDETNEPSNSGRNQEKCYICQKNIPLRDYSLHTELCFHRRPSKTRGNLLSALEQTESRDSDAGPSGSKLAAGEVIDLRDDDDEEQEVVSALRISDSPIRSFTPISEATDCLIDFKKQRRTAKPSQRRR</sequence>
<protein>
    <submittedName>
        <fullName evidence="2">Ubiquitin interaction motif containing 1</fullName>
    </submittedName>
</protein>
<organism evidence="2 3">
    <name type="scientific">Acanthochromis polyacanthus</name>
    <name type="common">spiny chromis</name>
    <dbReference type="NCBI Taxonomy" id="80966"/>
    <lineage>
        <taxon>Eukaryota</taxon>
        <taxon>Metazoa</taxon>
        <taxon>Chordata</taxon>
        <taxon>Craniata</taxon>
        <taxon>Vertebrata</taxon>
        <taxon>Euteleostomi</taxon>
        <taxon>Actinopterygii</taxon>
        <taxon>Neopterygii</taxon>
        <taxon>Teleostei</taxon>
        <taxon>Neoteleostei</taxon>
        <taxon>Acanthomorphata</taxon>
        <taxon>Ovalentaria</taxon>
        <taxon>Pomacentridae</taxon>
        <taxon>Acanthochromis</taxon>
    </lineage>
</organism>
<feature type="compositionally biased region" description="Acidic residues" evidence="1">
    <location>
        <begin position="46"/>
        <end position="60"/>
    </location>
</feature>
<dbReference type="PANTHER" id="PTHR15932:SF2">
    <property type="entry name" value="BRCA1-A COMPLEX SUBUNIT RAP80"/>
    <property type="match status" value="1"/>
</dbReference>
<feature type="compositionally biased region" description="Low complexity" evidence="1">
    <location>
        <begin position="509"/>
        <end position="533"/>
    </location>
</feature>
<feature type="compositionally biased region" description="Basic and acidic residues" evidence="1">
    <location>
        <begin position="427"/>
        <end position="442"/>
    </location>
</feature>
<feature type="region of interest" description="Disordered" evidence="1">
    <location>
        <begin position="824"/>
        <end position="866"/>
    </location>
</feature>
<dbReference type="CDD" id="cd20912">
    <property type="entry name" value="AIR_RAP80-like"/>
    <property type="match status" value="1"/>
</dbReference>
<evidence type="ECO:0000313" key="3">
    <source>
        <dbReference type="Proteomes" id="UP000257200"/>
    </source>
</evidence>
<feature type="compositionally biased region" description="Basic and acidic residues" evidence="1">
    <location>
        <begin position="73"/>
        <end position="88"/>
    </location>
</feature>